<reference evidence="3" key="1">
    <citation type="journal article" date="2019" name="Int. J. Syst. Evol. Microbiol.">
        <title>The Global Catalogue of Microorganisms (GCM) 10K type strain sequencing project: providing services to taxonomists for standard genome sequencing and annotation.</title>
        <authorList>
            <consortium name="The Broad Institute Genomics Platform"/>
            <consortium name="The Broad Institute Genome Sequencing Center for Infectious Disease"/>
            <person name="Wu L."/>
            <person name="Ma J."/>
        </authorList>
    </citation>
    <scope>NUCLEOTIDE SEQUENCE [LARGE SCALE GENOMIC DNA]</scope>
    <source>
        <strain evidence="3">JCM 18081</strain>
    </source>
</reference>
<dbReference type="RefSeq" id="WP_345622294.1">
    <property type="nucleotide sequence ID" value="NZ_BAABIG010000052.1"/>
</dbReference>
<dbReference type="Proteomes" id="UP001501265">
    <property type="component" value="Unassembled WGS sequence"/>
</dbReference>
<evidence type="ECO:0000313" key="3">
    <source>
        <dbReference type="Proteomes" id="UP001501265"/>
    </source>
</evidence>
<evidence type="ECO:0000256" key="1">
    <source>
        <dbReference type="SAM" id="MobiDB-lite"/>
    </source>
</evidence>
<feature type="compositionally biased region" description="Basic and acidic residues" evidence="1">
    <location>
        <begin position="1"/>
        <end position="21"/>
    </location>
</feature>
<dbReference type="EMBL" id="BAABIG010000052">
    <property type="protein sequence ID" value="GAA4812176.1"/>
    <property type="molecule type" value="Genomic_DNA"/>
</dbReference>
<proteinExistence type="predicted"/>
<gene>
    <name evidence="2" type="ORF">GCM10023220_49280</name>
</gene>
<feature type="region of interest" description="Disordered" evidence="1">
    <location>
        <begin position="1"/>
        <end position="70"/>
    </location>
</feature>
<protein>
    <submittedName>
        <fullName evidence="2">Uncharacterized protein</fullName>
    </submittedName>
</protein>
<comment type="caution">
    <text evidence="2">The sequence shown here is derived from an EMBL/GenBank/DDBJ whole genome shotgun (WGS) entry which is preliminary data.</text>
</comment>
<name>A0ABP9CJJ5_9ACTN</name>
<sequence length="70" mass="7535">MSERHGRDWTRMTPDDFDRQAPLRLDVSGEPAAVPAVPDECGTAPLFGDETPRPPAGRTGRAAASQGELF</sequence>
<organism evidence="2 3">
    <name type="scientific">Streptomyces ziwulingensis</name>
    <dbReference type="NCBI Taxonomy" id="1045501"/>
    <lineage>
        <taxon>Bacteria</taxon>
        <taxon>Bacillati</taxon>
        <taxon>Actinomycetota</taxon>
        <taxon>Actinomycetes</taxon>
        <taxon>Kitasatosporales</taxon>
        <taxon>Streptomycetaceae</taxon>
        <taxon>Streptomyces</taxon>
    </lineage>
</organism>
<accession>A0ABP9CJJ5</accession>
<keyword evidence="3" id="KW-1185">Reference proteome</keyword>
<evidence type="ECO:0000313" key="2">
    <source>
        <dbReference type="EMBL" id="GAA4812176.1"/>
    </source>
</evidence>